<feature type="compositionally biased region" description="Basic and acidic residues" evidence="3">
    <location>
        <begin position="80"/>
        <end position="89"/>
    </location>
</feature>
<feature type="compositionally biased region" description="Polar residues" evidence="3">
    <location>
        <begin position="511"/>
        <end position="544"/>
    </location>
</feature>
<feature type="region of interest" description="Disordered" evidence="3">
    <location>
        <begin position="338"/>
        <end position="475"/>
    </location>
</feature>
<dbReference type="SMART" id="SM00322">
    <property type="entry name" value="KH"/>
    <property type="match status" value="2"/>
</dbReference>
<dbReference type="GO" id="GO:0003723">
    <property type="term" value="F:RNA binding"/>
    <property type="evidence" value="ECO:0007669"/>
    <property type="project" value="UniProtKB-UniRule"/>
</dbReference>
<evidence type="ECO:0000256" key="1">
    <source>
        <dbReference type="ARBA" id="ARBA00022737"/>
    </source>
</evidence>
<protein>
    <recommendedName>
        <fullName evidence="4">K Homology domain-containing protein</fullName>
    </recommendedName>
</protein>
<dbReference type="InterPro" id="IPR004088">
    <property type="entry name" value="KH_dom_type_1"/>
</dbReference>
<evidence type="ECO:0000313" key="6">
    <source>
        <dbReference type="Proteomes" id="UP000233837"/>
    </source>
</evidence>
<sequence>MAEDLHYSSRSDHKRKFDDQGTPPPAALSSGRRSTGFSAPIVSPRSEAAAPPSYNTVPPPPDGIQLAKQRAQEIAARIFSDAEAKRPRVENGAGADDSSNKGFDFDQPHNPFGQSSPSQGGMTTPSSFASYGFAGSNKRIDIPNGRVGVIIGKSGETIKYLQVNSGARIQVTRDMDSDPHSQTRPVELIGTPEQISKAEQLINEVLAEAAAGGSGIVSGRKFTSTPTGAEHFSMQVPNNKVGLIIGKGGENIKNMQATTGARIQVIPLHLPPGDPSMERTVHIDGTNEQIELAKQMVNDVISEAIDARKYSALFCHLLQLGTMTLERMASAVPWELSSNVNRPRNSQTSGGYRPPRPPTSWAPAGAPPMQQPGYGYMQPGTYPGQPPQYNMSQQPYGGYLPPTSTGWDQSSNPAGQQTAQVTGYDYYNQQQQQPQQQPTSESSALTDSNSYNYSQIPPTYAAPGSYGDSTYSQSAAGHQQGYGQVASYAQPGYTQPISAAQTGYPQQVYATGSAQDTQQAPPQPGYGSQTASQPGYGQSPQVQKPSLAPAAYGQAPPPAATSQAAYAQTTQTYGQPVQGYSQPSPASGYAQQTGYGQSYLQQQQQQSSYNESYSGAYGQPSYLSGDAHGSYEAPSAAQSAQRGALLGAAVSFWEKDWPSFRYSDLSFLDAFP</sequence>
<name>A0A2I0VQQ6_9ASPA</name>
<organism evidence="5 6">
    <name type="scientific">Dendrobium catenatum</name>
    <dbReference type="NCBI Taxonomy" id="906689"/>
    <lineage>
        <taxon>Eukaryota</taxon>
        <taxon>Viridiplantae</taxon>
        <taxon>Streptophyta</taxon>
        <taxon>Embryophyta</taxon>
        <taxon>Tracheophyta</taxon>
        <taxon>Spermatophyta</taxon>
        <taxon>Magnoliopsida</taxon>
        <taxon>Liliopsida</taxon>
        <taxon>Asparagales</taxon>
        <taxon>Orchidaceae</taxon>
        <taxon>Epidendroideae</taxon>
        <taxon>Malaxideae</taxon>
        <taxon>Dendrobiinae</taxon>
        <taxon>Dendrobium</taxon>
    </lineage>
</organism>
<evidence type="ECO:0000256" key="3">
    <source>
        <dbReference type="SAM" id="MobiDB-lite"/>
    </source>
</evidence>
<reference evidence="5 6" key="2">
    <citation type="journal article" date="2017" name="Nature">
        <title>The Apostasia genome and the evolution of orchids.</title>
        <authorList>
            <person name="Zhang G.Q."/>
            <person name="Liu K.W."/>
            <person name="Li Z."/>
            <person name="Lohaus R."/>
            <person name="Hsiao Y.Y."/>
            <person name="Niu S.C."/>
            <person name="Wang J.Y."/>
            <person name="Lin Y.C."/>
            <person name="Xu Q."/>
            <person name="Chen L.J."/>
            <person name="Yoshida K."/>
            <person name="Fujiwara S."/>
            <person name="Wang Z.W."/>
            <person name="Zhang Y.Q."/>
            <person name="Mitsuda N."/>
            <person name="Wang M."/>
            <person name="Liu G.H."/>
            <person name="Pecoraro L."/>
            <person name="Huang H.X."/>
            <person name="Xiao X.J."/>
            <person name="Lin M."/>
            <person name="Wu X.Y."/>
            <person name="Wu W.L."/>
            <person name="Chen Y.Y."/>
            <person name="Chang S.B."/>
            <person name="Sakamoto S."/>
            <person name="Ohme-Takagi M."/>
            <person name="Yagi M."/>
            <person name="Zeng S.J."/>
            <person name="Shen C.Y."/>
            <person name="Yeh C.M."/>
            <person name="Luo Y.B."/>
            <person name="Tsai W.C."/>
            <person name="Van de Peer Y."/>
            <person name="Liu Z.J."/>
        </authorList>
    </citation>
    <scope>NUCLEOTIDE SEQUENCE [LARGE SCALE GENOMIC DNA]</scope>
    <source>
        <tissue evidence="5">The whole plant</tissue>
    </source>
</reference>
<accession>A0A2I0VQQ6</accession>
<feature type="compositionally biased region" description="Polar residues" evidence="3">
    <location>
        <begin position="439"/>
        <end position="457"/>
    </location>
</feature>
<keyword evidence="1" id="KW-0677">Repeat</keyword>
<keyword evidence="6" id="KW-1185">Reference proteome</keyword>
<dbReference type="PROSITE" id="PS50084">
    <property type="entry name" value="KH_TYPE_1"/>
    <property type="match status" value="2"/>
</dbReference>
<feature type="compositionally biased region" description="Polar residues" evidence="3">
    <location>
        <begin position="402"/>
        <end position="421"/>
    </location>
</feature>
<keyword evidence="2" id="KW-0694">RNA-binding</keyword>
<reference evidence="5 6" key="1">
    <citation type="journal article" date="2016" name="Sci. Rep.">
        <title>The Dendrobium catenatum Lindl. genome sequence provides insights into polysaccharide synthase, floral development and adaptive evolution.</title>
        <authorList>
            <person name="Zhang G.Q."/>
            <person name="Xu Q."/>
            <person name="Bian C."/>
            <person name="Tsai W.C."/>
            <person name="Yeh C.M."/>
            <person name="Liu K.W."/>
            <person name="Yoshida K."/>
            <person name="Zhang L.S."/>
            <person name="Chang S.B."/>
            <person name="Chen F."/>
            <person name="Shi Y."/>
            <person name="Su Y.Y."/>
            <person name="Zhang Y.Q."/>
            <person name="Chen L.J."/>
            <person name="Yin Y."/>
            <person name="Lin M."/>
            <person name="Huang H."/>
            <person name="Deng H."/>
            <person name="Wang Z.W."/>
            <person name="Zhu S.L."/>
            <person name="Zhao X."/>
            <person name="Deng C."/>
            <person name="Niu S.C."/>
            <person name="Huang J."/>
            <person name="Wang M."/>
            <person name="Liu G.H."/>
            <person name="Yang H.J."/>
            <person name="Xiao X.J."/>
            <person name="Hsiao Y.Y."/>
            <person name="Wu W.L."/>
            <person name="Chen Y.Y."/>
            <person name="Mitsuda N."/>
            <person name="Ohme-Takagi M."/>
            <person name="Luo Y.B."/>
            <person name="Van de Peer Y."/>
            <person name="Liu Z.J."/>
        </authorList>
    </citation>
    <scope>NUCLEOTIDE SEQUENCE [LARGE SCALE GENOMIC DNA]</scope>
    <source>
        <tissue evidence="5">The whole plant</tissue>
    </source>
</reference>
<dbReference type="Gene3D" id="3.30.1370.10">
    <property type="entry name" value="K Homology domain, type 1"/>
    <property type="match status" value="2"/>
</dbReference>
<feature type="region of interest" description="Disordered" evidence="3">
    <location>
        <begin position="1"/>
        <end position="127"/>
    </location>
</feature>
<evidence type="ECO:0000259" key="4">
    <source>
        <dbReference type="SMART" id="SM00322"/>
    </source>
</evidence>
<dbReference type="STRING" id="906689.A0A2I0VQQ6"/>
<feature type="compositionally biased region" description="Low complexity" evidence="3">
    <location>
        <begin position="591"/>
        <end position="613"/>
    </location>
</feature>
<dbReference type="SUPFAM" id="SSF54791">
    <property type="entry name" value="Eukaryotic type KH-domain (KH-domain type I)"/>
    <property type="match status" value="2"/>
</dbReference>
<feature type="compositionally biased region" description="Low complexity" evidence="3">
    <location>
        <begin position="429"/>
        <end position="438"/>
    </location>
</feature>
<proteinExistence type="predicted"/>
<dbReference type="PANTHER" id="PTHR10288">
    <property type="entry name" value="KH DOMAIN CONTAINING RNA BINDING PROTEIN"/>
    <property type="match status" value="1"/>
</dbReference>
<feature type="compositionally biased region" description="Polar residues" evidence="3">
    <location>
        <begin position="112"/>
        <end position="127"/>
    </location>
</feature>
<feature type="compositionally biased region" description="Low complexity" evidence="3">
    <location>
        <begin position="548"/>
        <end position="576"/>
    </location>
</feature>
<dbReference type="AlphaFoldDB" id="A0A2I0VQQ6"/>
<feature type="domain" description="K Homology" evidence="4">
    <location>
        <begin position="134"/>
        <end position="207"/>
    </location>
</feature>
<dbReference type="InterPro" id="IPR036612">
    <property type="entry name" value="KH_dom_type_1_sf"/>
</dbReference>
<feature type="domain" description="K Homology" evidence="4">
    <location>
        <begin position="228"/>
        <end position="302"/>
    </location>
</feature>
<dbReference type="InterPro" id="IPR004087">
    <property type="entry name" value="KH_dom"/>
</dbReference>
<evidence type="ECO:0000313" key="5">
    <source>
        <dbReference type="EMBL" id="PKU65747.1"/>
    </source>
</evidence>
<feature type="compositionally biased region" description="Polar residues" evidence="3">
    <location>
        <begin position="338"/>
        <end position="350"/>
    </location>
</feature>
<feature type="compositionally biased region" description="Low complexity" evidence="3">
    <location>
        <begin position="371"/>
        <end position="389"/>
    </location>
</feature>
<feature type="compositionally biased region" description="Basic and acidic residues" evidence="3">
    <location>
        <begin position="1"/>
        <end position="19"/>
    </location>
</feature>
<evidence type="ECO:0000256" key="2">
    <source>
        <dbReference type="PROSITE-ProRule" id="PRU00117"/>
    </source>
</evidence>
<dbReference type="Pfam" id="PF00013">
    <property type="entry name" value="KH_1"/>
    <property type="match status" value="2"/>
</dbReference>
<feature type="compositionally biased region" description="Pro residues" evidence="3">
    <location>
        <begin position="354"/>
        <end position="370"/>
    </location>
</feature>
<dbReference type="Proteomes" id="UP000233837">
    <property type="component" value="Unassembled WGS sequence"/>
</dbReference>
<feature type="region of interest" description="Disordered" evidence="3">
    <location>
        <begin position="511"/>
        <end position="613"/>
    </location>
</feature>
<gene>
    <name evidence="5" type="ORF">MA16_Dca022168</name>
</gene>
<dbReference type="EMBL" id="KZ503313">
    <property type="protein sequence ID" value="PKU65747.1"/>
    <property type="molecule type" value="Genomic_DNA"/>
</dbReference>